<evidence type="ECO:0000313" key="2">
    <source>
        <dbReference type="EMBL" id="SHG59378.1"/>
    </source>
</evidence>
<keyword evidence="3" id="KW-1185">Reference proteome</keyword>
<name>A0A1M5L2W1_9FLAO</name>
<feature type="transmembrane region" description="Helical" evidence="1">
    <location>
        <begin position="12"/>
        <end position="33"/>
    </location>
</feature>
<organism evidence="2 3">
    <name type="scientific">Flavobacterium micromati</name>
    <dbReference type="NCBI Taxonomy" id="229205"/>
    <lineage>
        <taxon>Bacteria</taxon>
        <taxon>Pseudomonadati</taxon>
        <taxon>Bacteroidota</taxon>
        <taxon>Flavobacteriia</taxon>
        <taxon>Flavobacteriales</taxon>
        <taxon>Flavobacteriaceae</taxon>
        <taxon>Flavobacterium</taxon>
    </lineage>
</organism>
<accession>A0A1M5L2W1</accession>
<evidence type="ECO:0000256" key="1">
    <source>
        <dbReference type="SAM" id="Phobius"/>
    </source>
</evidence>
<evidence type="ECO:0000313" key="3">
    <source>
        <dbReference type="Proteomes" id="UP000184020"/>
    </source>
</evidence>
<dbReference type="AlphaFoldDB" id="A0A1M5L2W1"/>
<dbReference type="Proteomes" id="UP000184020">
    <property type="component" value="Unassembled WGS sequence"/>
</dbReference>
<keyword evidence="1" id="KW-1133">Transmembrane helix</keyword>
<reference evidence="3" key="1">
    <citation type="submission" date="2016-11" db="EMBL/GenBank/DDBJ databases">
        <authorList>
            <person name="Varghese N."/>
            <person name="Submissions S."/>
        </authorList>
    </citation>
    <scope>NUCLEOTIDE SEQUENCE [LARGE SCALE GENOMIC DNA]</scope>
    <source>
        <strain evidence="3">DSM 17659</strain>
    </source>
</reference>
<sequence length="34" mass="3801">MNNLEVSQLVKTFLISLMIGFFAGVVIGIKIYLK</sequence>
<gene>
    <name evidence="2" type="ORF">SAMN05444372_107188</name>
</gene>
<dbReference type="STRING" id="229205.SAMN05444372_107188"/>
<keyword evidence="1" id="KW-0812">Transmembrane</keyword>
<dbReference type="EMBL" id="FQWF01000007">
    <property type="protein sequence ID" value="SHG59378.1"/>
    <property type="molecule type" value="Genomic_DNA"/>
</dbReference>
<proteinExistence type="predicted"/>
<keyword evidence="1" id="KW-0472">Membrane</keyword>
<protein>
    <submittedName>
        <fullName evidence="2">Uncharacterized protein</fullName>
    </submittedName>
</protein>